<gene>
    <name evidence="2" type="ORF">ACFPPB_16825</name>
</gene>
<evidence type="ECO:0000313" key="2">
    <source>
        <dbReference type="EMBL" id="MFC5582782.1"/>
    </source>
</evidence>
<dbReference type="Proteomes" id="UP001596111">
    <property type="component" value="Unassembled WGS sequence"/>
</dbReference>
<keyword evidence="3" id="KW-1185">Reference proteome</keyword>
<evidence type="ECO:0000256" key="1">
    <source>
        <dbReference type="SAM" id="Phobius"/>
    </source>
</evidence>
<evidence type="ECO:0000313" key="3">
    <source>
        <dbReference type="Proteomes" id="UP001596111"/>
    </source>
</evidence>
<dbReference type="RefSeq" id="WP_377329192.1">
    <property type="nucleotide sequence ID" value="NZ_JBHSNG010000024.1"/>
</dbReference>
<comment type="caution">
    <text evidence="2">The sequence shown here is derived from an EMBL/GenBank/DDBJ whole genome shotgun (WGS) entry which is preliminary data.</text>
</comment>
<organism evidence="2 3">
    <name type="scientific">Rhodanobacter terrae</name>
    <dbReference type="NCBI Taxonomy" id="418647"/>
    <lineage>
        <taxon>Bacteria</taxon>
        <taxon>Pseudomonadati</taxon>
        <taxon>Pseudomonadota</taxon>
        <taxon>Gammaproteobacteria</taxon>
        <taxon>Lysobacterales</taxon>
        <taxon>Rhodanobacteraceae</taxon>
        <taxon>Rhodanobacter</taxon>
    </lineage>
</organism>
<reference evidence="3" key="1">
    <citation type="journal article" date="2019" name="Int. J. Syst. Evol. Microbiol.">
        <title>The Global Catalogue of Microorganisms (GCM) 10K type strain sequencing project: providing services to taxonomists for standard genome sequencing and annotation.</title>
        <authorList>
            <consortium name="The Broad Institute Genomics Platform"/>
            <consortium name="The Broad Institute Genome Sequencing Center for Infectious Disease"/>
            <person name="Wu L."/>
            <person name="Ma J."/>
        </authorList>
    </citation>
    <scope>NUCLEOTIDE SEQUENCE [LARGE SCALE GENOMIC DNA]</scope>
    <source>
        <strain evidence="3">CGMCC 1.13587</strain>
    </source>
</reference>
<keyword evidence="1" id="KW-0472">Membrane</keyword>
<protein>
    <submittedName>
        <fullName evidence="2">Uncharacterized protein</fullName>
    </submittedName>
</protein>
<keyword evidence="1" id="KW-0812">Transmembrane</keyword>
<dbReference type="EMBL" id="JBHSNG010000024">
    <property type="protein sequence ID" value="MFC5582782.1"/>
    <property type="molecule type" value="Genomic_DNA"/>
</dbReference>
<accession>A0ABW0T0J5</accession>
<sequence>MEFRLCDAFQHVANRMDGSRGNHMGAIITLPMGMTLGSFWLLIRLL</sequence>
<proteinExistence type="predicted"/>
<name>A0ABW0T0J5_9GAMM</name>
<feature type="transmembrane region" description="Helical" evidence="1">
    <location>
        <begin position="24"/>
        <end position="43"/>
    </location>
</feature>
<keyword evidence="1" id="KW-1133">Transmembrane helix</keyword>